<feature type="region of interest" description="Disordered" evidence="4">
    <location>
        <begin position="290"/>
        <end position="457"/>
    </location>
</feature>
<dbReference type="SUPFAM" id="SSF57701">
    <property type="entry name" value="Zn2/Cys6 DNA-binding domain"/>
    <property type="match status" value="1"/>
</dbReference>
<dbReference type="GO" id="GO:0008374">
    <property type="term" value="F:O-acyltransferase activity"/>
    <property type="evidence" value="ECO:0007669"/>
    <property type="project" value="TreeGrafter"/>
</dbReference>
<dbReference type="Gene3D" id="4.10.240.10">
    <property type="entry name" value="Zn(2)-C6 fungal-type DNA-binding domain"/>
    <property type="match status" value="1"/>
</dbReference>
<dbReference type="SMART" id="SM00066">
    <property type="entry name" value="GAL4"/>
    <property type="match status" value="1"/>
</dbReference>
<evidence type="ECO:0000259" key="5">
    <source>
        <dbReference type="PROSITE" id="PS50048"/>
    </source>
</evidence>
<reference evidence="6" key="1">
    <citation type="journal article" date="2020" name="Stud. Mycol.">
        <title>101 Dothideomycetes genomes: a test case for predicting lifestyles and emergence of pathogens.</title>
        <authorList>
            <person name="Haridas S."/>
            <person name="Albert R."/>
            <person name="Binder M."/>
            <person name="Bloem J."/>
            <person name="Labutti K."/>
            <person name="Salamov A."/>
            <person name="Andreopoulos B."/>
            <person name="Baker S."/>
            <person name="Barry K."/>
            <person name="Bills G."/>
            <person name="Bluhm B."/>
            <person name="Cannon C."/>
            <person name="Castanera R."/>
            <person name="Culley D."/>
            <person name="Daum C."/>
            <person name="Ezra D."/>
            <person name="Gonzalez J."/>
            <person name="Henrissat B."/>
            <person name="Kuo A."/>
            <person name="Liang C."/>
            <person name="Lipzen A."/>
            <person name="Lutzoni F."/>
            <person name="Magnuson J."/>
            <person name="Mondo S."/>
            <person name="Nolan M."/>
            <person name="Ohm R."/>
            <person name="Pangilinan J."/>
            <person name="Park H.-J."/>
            <person name="Ramirez L."/>
            <person name="Alfaro M."/>
            <person name="Sun H."/>
            <person name="Tritt A."/>
            <person name="Yoshinaga Y."/>
            <person name="Zwiers L.-H."/>
            <person name="Turgeon B."/>
            <person name="Goodwin S."/>
            <person name="Spatafora J."/>
            <person name="Crous P."/>
            <person name="Grigoriev I."/>
        </authorList>
    </citation>
    <scope>NUCLEOTIDE SEQUENCE</scope>
    <source>
        <strain evidence="6">Tuck. ex Michener</strain>
    </source>
</reference>
<feature type="compositionally biased region" description="Low complexity" evidence="4">
    <location>
        <begin position="358"/>
        <end position="372"/>
    </location>
</feature>
<dbReference type="Pfam" id="PF16628">
    <property type="entry name" value="Mac_assoc"/>
    <property type="match status" value="1"/>
</dbReference>
<keyword evidence="3" id="KW-0539">Nucleus</keyword>
<dbReference type="PROSITE" id="PS50048">
    <property type="entry name" value="ZN2_CY6_FUNGAL_2"/>
    <property type="match status" value="1"/>
</dbReference>
<dbReference type="Gene3D" id="2.160.10.10">
    <property type="entry name" value="Hexapeptide repeat proteins"/>
    <property type="match status" value="1"/>
</dbReference>
<dbReference type="Proteomes" id="UP000800092">
    <property type="component" value="Unassembled WGS sequence"/>
</dbReference>
<sequence>MGSMTESRPTNGQDFSENDNGRESSANGFTAVNGRISPEQHPKSHSSDKRRRNETSNSAESASSSQHSKDWSRQSNGMSKSESISPTDSRSEYLNGSPKKRKRSDSDESDESEVPKFDGYQDTRQYQEPSDSGLGRDSPDSQRNGSRYGDEQTRTASGQSHPDYRPPELSNYRNMENDSGYGQQGQPSPQSDSHIAEALQRENQSHVPQHIQFQPGMPLANGVQTAPPKSRTGPERPPVIQIDKKRKRVFSNRTKTGCLTCRSRKKKCDETKPACDNCVRGGFHCAGYATKPAYAKPPFTNKPVPLQSKDGYPEQPNMQQGTSQQPQYRDSAPQQMVDGQRTRPIMVEEERDHHNSRTSWQSQTWSDQSQQQAPPYYTDNIPRDTYSAGPPMPETPRDHQPPQPRDYHVPPPMARPMSHGTSSQQAVTAQLALQHTATSGPPPPAPQTRQHRSEKDKMLAAEPHLPFCTQLVEEREMCKSALWRFNNSTNPNVGVSREERARLFRAIVEPAFLRTQGPPGPANPIGSVGREVCVEAPFNCDYGYNINIGDYTVIGANCTIMDPCTITIGSGCVIGPNVSIFGMSMPIDPRRRNGSRGHAVGSRVTIGDNCYIGGGAIILPKVTIGKNSTVGAGSVVTRDVRDNTVVAGNPAHFQRYA</sequence>
<feature type="compositionally biased region" description="Low complexity" evidence="4">
    <location>
        <begin position="55"/>
        <end position="65"/>
    </location>
</feature>
<dbReference type="Pfam" id="PF00172">
    <property type="entry name" value="Zn_clus"/>
    <property type="match status" value="1"/>
</dbReference>
<dbReference type="InterPro" id="IPR024688">
    <property type="entry name" value="Mac_dom"/>
</dbReference>
<evidence type="ECO:0000256" key="1">
    <source>
        <dbReference type="ARBA" id="ARBA00007274"/>
    </source>
</evidence>
<dbReference type="InterPro" id="IPR018357">
    <property type="entry name" value="Hexapep_transf_CS"/>
</dbReference>
<dbReference type="InterPro" id="IPR036864">
    <property type="entry name" value="Zn2-C6_fun-type_DNA-bd_sf"/>
</dbReference>
<feature type="compositionally biased region" description="Polar residues" evidence="4">
    <location>
        <begin position="1"/>
        <end position="15"/>
    </location>
</feature>
<gene>
    <name evidence="6" type="ORF">EV356DRAFT_535685</name>
</gene>
<keyword evidence="7" id="KW-1185">Reference proteome</keyword>
<evidence type="ECO:0000313" key="6">
    <source>
        <dbReference type="EMBL" id="KAF2231262.1"/>
    </source>
</evidence>
<dbReference type="GO" id="GO:0008270">
    <property type="term" value="F:zinc ion binding"/>
    <property type="evidence" value="ECO:0007669"/>
    <property type="project" value="InterPro"/>
</dbReference>
<evidence type="ECO:0000313" key="7">
    <source>
        <dbReference type="Proteomes" id="UP000800092"/>
    </source>
</evidence>
<feature type="compositionally biased region" description="Basic and acidic residues" evidence="4">
    <location>
        <begin position="395"/>
        <end position="408"/>
    </location>
</feature>
<dbReference type="InterPro" id="IPR001451">
    <property type="entry name" value="Hexapep"/>
</dbReference>
<dbReference type="PANTHER" id="PTHR23416:SF76">
    <property type="entry name" value="ZN(II)2CYS6 TRANSCRIPTION FACTOR (EUROFUNG)"/>
    <property type="match status" value="1"/>
</dbReference>
<comment type="similarity">
    <text evidence="1">Belongs to the transferase hexapeptide repeat family.</text>
</comment>
<dbReference type="CDD" id="cd03357">
    <property type="entry name" value="LbH_MAT_GAT"/>
    <property type="match status" value="1"/>
</dbReference>
<feature type="compositionally biased region" description="Polar residues" evidence="4">
    <location>
        <begin position="419"/>
        <end position="439"/>
    </location>
</feature>
<dbReference type="CDD" id="cd00067">
    <property type="entry name" value="GAL4"/>
    <property type="match status" value="1"/>
</dbReference>
<feature type="compositionally biased region" description="Low complexity" evidence="4">
    <location>
        <begin position="178"/>
        <end position="193"/>
    </location>
</feature>
<dbReference type="SMART" id="SM01266">
    <property type="entry name" value="Mac"/>
    <property type="match status" value="1"/>
</dbReference>
<feature type="compositionally biased region" description="Basic and acidic residues" evidence="4">
    <location>
        <begin position="38"/>
        <end position="54"/>
    </location>
</feature>
<evidence type="ECO:0000256" key="2">
    <source>
        <dbReference type="ARBA" id="ARBA00022679"/>
    </source>
</evidence>
<evidence type="ECO:0000256" key="3">
    <source>
        <dbReference type="ARBA" id="ARBA00023242"/>
    </source>
</evidence>
<dbReference type="AlphaFoldDB" id="A0A6A6GZU5"/>
<dbReference type="InterPro" id="IPR001138">
    <property type="entry name" value="Zn2Cys6_DnaBD"/>
</dbReference>
<protein>
    <submittedName>
        <fullName evidence="6">Trimeric LpxA-like protein</fullName>
    </submittedName>
</protein>
<feature type="compositionally biased region" description="Basic and acidic residues" evidence="4">
    <location>
        <begin position="346"/>
        <end position="355"/>
    </location>
</feature>
<keyword evidence="2" id="KW-0808">Transferase</keyword>
<dbReference type="PROSITE" id="PS00101">
    <property type="entry name" value="HEXAPEP_TRANSFERASES"/>
    <property type="match status" value="1"/>
</dbReference>
<dbReference type="InterPro" id="IPR011004">
    <property type="entry name" value="Trimer_LpxA-like_sf"/>
</dbReference>
<feature type="domain" description="Zn(2)-C6 fungal-type" evidence="5">
    <location>
        <begin position="257"/>
        <end position="285"/>
    </location>
</feature>
<dbReference type="EMBL" id="ML991829">
    <property type="protein sequence ID" value="KAF2231262.1"/>
    <property type="molecule type" value="Genomic_DNA"/>
</dbReference>
<proteinExistence type="inferred from homology"/>
<organism evidence="6 7">
    <name type="scientific">Viridothelium virens</name>
    <name type="common">Speckled blister lichen</name>
    <name type="synonym">Trypethelium virens</name>
    <dbReference type="NCBI Taxonomy" id="1048519"/>
    <lineage>
        <taxon>Eukaryota</taxon>
        <taxon>Fungi</taxon>
        <taxon>Dikarya</taxon>
        <taxon>Ascomycota</taxon>
        <taxon>Pezizomycotina</taxon>
        <taxon>Dothideomycetes</taxon>
        <taxon>Dothideomycetes incertae sedis</taxon>
        <taxon>Trypetheliales</taxon>
        <taxon>Trypetheliaceae</taxon>
        <taxon>Viridothelium</taxon>
    </lineage>
</organism>
<dbReference type="Pfam" id="PF14602">
    <property type="entry name" value="Hexapep_2"/>
    <property type="match status" value="1"/>
</dbReference>
<dbReference type="InterPro" id="IPR051159">
    <property type="entry name" value="Hexapeptide_acetyltransf"/>
</dbReference>
<feature type="region of interest" description="Disordered" evidence="4">
    <location>
        <begin position="1"/>
        <end position="241"/>
    </location>
</feature>
<dbReference type="GO" id="GO:0000981">
    <property type="term" value="F:DNA-binding transcription factor activity, RNA polymerase II-specific"/>
    <property type="evidence" value="ECO:0007669"/>
    <property type="project" value="InterPro"/>
</dbReference>
<dbReference type="Pfam" id="PF00132">
    <property type="entry name" value="Hexapep"/>
    <property type="match status" value="1"/>
</dbReference>
<feature type="compositionally biased region" description="Polar residues" evidence="4">
    <location>
        <begin position="316"/>
        <end position="334"/>
    </location>
</feature>
<name>A0A6A6GZU5_VIRVR</name>
<dbReference type="GO" id="GO:0016407">
    <property type="term" value="F:acetyltransferase activity"/>
    <property type="evidence" value="ECO:0007669"/>
    <property type="project" value="InterPro"/>
</dbReference>
<feature type="compositionally biased region" description="Polar residues" evidence="4">
    <location>
        <begin position="73"/>
        <end position="94"/>
    </location>
</feature>
<dbReference type="PROSITE" id="PS00463">
    <property type="entry name" value="ZN2_CY6_FUNGAL_1"/>
    <property type="match status" value="1"/>
</dbReference>
<dbReference type="OrthoDB" id="25818at2759"/>
<accession>A0A6A6GZU5</accession>
<evidence type="ECO:0000256" key="4">
    <source>
        <dbReference type="SAM" id="MobiDB-lite"/>
    </source>
</evidence>
<dbReference type="PANTHER" id="PTHR23416">
    <property type="entry name" value="SIALIC ACID SYNTHASE-RELATED"/>
    <property type="match status" value="1"/>
</dbReference>
<dbReference type="SUPFAM" id="SSF51161">
    <property type="entry name" value="Trimeric LpxA-like enzymes"/>
    <property type="match status" value="1"/>
</dbReference>